<dbReference type="RefSeq" id="WP_125129301.1">
    <property type="nucleotide sequence ID" value="NZ_RHJS01000002.1"/>
</dbReference>
<sequence length="298" mass="33314">MTARIEIENLNQFYGKKQALKEINLTIETGMFGLLGRNGAGKTTLMKVLSTLLPKSEGQITVCKRKVEHAQAVRNITGYLPQEFSMYPNMSVYEAMDYLGVLSGLPKSQRKQRIPELLERVNLQDSRRKKVKQLSGGMKRRLGIAQAILHDPKVLIVDEPTAGLDPEERVRFRNLLCEIAENRIVILSTHIVGDIEATCEHIAVLDRGEIIYQGTVSELIGQAEGRVYQAEISKSELEDLKQRCIVTSMLTLGNNVMVRFLSEEKPFASARPCDAGVEDAYMYLMQGRGGETGCSDSY</sequence>
<dbReference type="CDD" id="cd03264">
    <property type="entry name" value="ABC_drug_resistance_like"/>
    <property type="match status" value="1"/>
</dbReference>
<dbReference type="PROSITE" id="PS50893">
    <property type="entry name" value="ABC_TRANSPORTER_2"/>
    <property type="match status" value="1"/>
</dbReference>
<evidence type="ECO:0000313" key="7">
    <source>
        <dbReference type="Proteomes" id="UP000274920"/>
    </source>
</evidence>
<dbReference type="InterPro" id="IPR003439">
    <property type="entry name" value="ABC_transporter-like_ATP-bd"/>
</dbReference>
<keyword evidence="2" id="KW-0813">Transport</keyword>
<protein>
    <submittedName>
        <fullName evidence="6">ABC transporter ATP-binding protein</fullName>
    </submittedName>
</protein>
<dbReference type="SMART" id="SM00382">
    <property type="entry name" value="AAA"/>
    <property type="match status" value="1"/>
</dbReference>
<dbReference type="PROSITE" id="PS00211">
    <property type="entry name" value="ABC_TRANSPORTER_1"/>
    <property type="match status" value="1"/>
</dbReference>
<evidence type="ECO:0000313" key="6">
    <source>
        <dbReference type="EMBL" id="RRK34140.1"/>
    </source>
</evidence>
<dbReference type="Gene3D" id="3.40.50.300">
    <property type="entry name" value="P-loop containing nucleotide triphosphate hydrolases"/>
    <property type="match status" value="1"/>
</dbReference>
<dbReference type="InterPro" id="IPR017871">
    <property type="entry name" value="ABC_transporter-like_CS"/>
</dbReference>
<keyword evidence="3" id="KW-0547">Nucleotide-binding</keyword>
<dbReference type="AlphaFoldDB" id="A0A3R8L124"/>
<evidence type="ECO:0000256" key="1">
    <source>
        <dbReference type="ARBA" id="ARBA00005417"/>
    </source>
</evidence>
<evidence type="ECO:0000256" key="4">
    <source>
        <dbReference type="ARBA" id="ARBA00022840"/>
    </source>
</evidence>
<dbReference type="PANTHER" id="PTHR43335">
    <property type="entry name" value="ABC TRANSPORTER, ATP-BINDING PROTEIN"/>
    <property type="match status" value="1"/>
</dbReference>
<keyword evidence="7" id="KW-1185">Reference proteome</keyword>
<evidence type="ECO:0000259" key="5">
    <source>
        <dbReference type="PROSITE" id="PS50893"/>
    </source>
</evidence>
<organism evidence="6 7">
    <name type="scientific">Schaedlerella arabinosiphila</name>
    <dbReference type="NCBI Taxonomy" id="2044587"/>
    <lineage>
        <taxon>Bacteria</taxon>
        <taxon>Bacillati</taxon>
        <taxon>Bacillota</taxon>
        <taxon>Clostridia</taxon>
        <taxon>Lachnospirales</taxon>
        <taxon>Lachnospiraceae</taxon>
        <taxon>Schaedlerella</taxon>
    </lineage>
</organism>
<dbReference type="SUPFAM" id="SSF52540">
    <property type="entry name" value="P-loop containing nucleoside triphosphate hydrolases"/>
    <property type="match status" value="1"/>
</dbReference>
<dbReference type="EMBL" id="RHJS01000002">
    <property type="protein sequence ID" value="RRK34140.1"/>
    <property type="molecule type" value="Genomic_DNA"/>
</dbReference>
<evidence type="ECO:0000256" key="3">
    <source>
        <dbReference type="ARBA" id="ARBA00022741"/>
    </source>
</evidence>
<gene>
    <name evidence="6" type="ORF">EBB54_24490</name>
</gene>
<dbReference type="GO" id="GO:0016887">
    <property type="term" value="F:ATP hydrolysis activity"/>
    <property type="evidence" value="ECO:0007669"/>
    <property type="project" value="InterPro"/>
</dbReference>
<reference evidence="6" key="1">
    <citation type="submission" date="2018-10" db="EMBL/GenBank/DDBJ databases">
        <title>Schaedlerella arabinophila gen. nov. sp. nov., isolated from the mouse intestinal tract and comparative analysis with the genome of the closely related altered Schaedler flora strain ASF502.</title>
        <authorList>
            <person name="Miyake S."/>
            <person name="Soh M."/>
            <person name="Seedorf H."/>
        </authorList>
    </citation>
    <scope>NUCLEOTIDE SEQUENCE [LARGE SCALE GENOMIC DNA]</scope>
    <source>
        <strain evidence="6">DSM 106076</strain>
    </source>
</reference>
<comment type="caution">
    <text evidence="6">The sequence shown here is derived from an EMBL/GenBank/DDBJ whole genome shotgun (WGS) entry which is preliminary data.</text>
</comment>
<keyword evidence="4 6" id="KW-0067">ATP-binding</keyword>
<evidence type="ECO:0000256" key="2">
    <source>
        <dbReference type="ARBA" id="ARBA00022448"/>
    </source>
</evidence>
<feature type="domain" description="ABC transporter" evidence="5">
    <location>
        <begin position="5"/>
        <end position="232"/>
    </location>
</feature>
<dbReference type="PANTHER" id="PTHR43335:SF2">
    <property type="entry name" value="ABC TRANSPORTER, ATP-BINDING PROTEIN"/>
    <property type="match status" value="1"/>
</dbReference>
<comment type="similarity">
    <text evidence="1">Belongs to the ABC transporter superfamily.</text>
</comment>
<dbReference type="InterPro" id="IPR027417">
    <property type="entry name" value="P-loop_NTPase"/>
</dbReference>
<dbReference type="InterPro" id="IPR003593">
    <property type="entry name" value="AAA+_ATPase"/>
</dbReference>
<accession>A0A3R8L124</accession>
<dbReference type="Pfam" id="PF00005">
    <property type="entry name" value="ABC_tran"/>
    <property type="match status" value="1"/>
</dbReference>
<name>A0A3R8L124_9FIRM</name>
<proteinExistence type="inferred from homology"/>
<dbReference type="Proteomes" id="UP000274920">
    <property type="component" value="Unassembled WGS sequence"/>
</dbReference>
<dbReference type="GO" id="GO:0005524">
    <property type="term" value="F:ATP binding"/>
    <property type="evidence" value="ECO:0007669"/>
    <property type="project" value="UniProtKB-KW"/>
</dbReference>